<accession>A0A6N7VX14</accession>
<feature type="transmembrane region" description="Helical" evidence="1">
    <location>
        <begin position="214"/>
        <end position="233"/>
    </location>
</feature>
<dbReference type="AlphaFoldDB" id="A0A6N7VX14"/>
<evidence type="ECO:0000259" key="2">
    <source>
        <dbReference type="Pfam" id="PF07786"/>
    </source>
</evidence>
<feature type="transmembrane region" description="Helical" evidence="1">
    <location>
        <begin position="12"/>
        <end position="31"/>
    </location>
</feature>
<feature type="transmembrane region" description="Helical" evidence="1">
    <location>
        <begin position="70"/>
        <end position="90"/>
    </location>
</feature>
<reference evidence="3 4" key="1">
    <citation type="submission" date="2019-08" db="EMBL/GenBank/DDBJ databases">
        <title>In-depth cultivation of the pig gut microbiome towards novel bacterial diversity and tailored functional studies.</title>
        <authorList>
            <person name="Wylensek D."/>
            <person name="Hitch T.C.A."/>
            <person name="Clavel T."/>
        </authorList>
    </citation>
    <scope>NUCLEOTIDE SEQUENCE [LARGE SCALE GENOMIC DNA]</scope>
    <source>
        <strain evidence="3 4">WCA-380-WT-2B</strain>
    </source>
</reference>
<proteinExistence type="predicted"/>
<name>A0A6N7VX14_9FIRM</name>
<sequence length="237" mass="27797">MKRIYNLDKFRGFTIISMVLFHLCYDINLYIDLGYYNNILINKIWQLSIAVSFFLVSGISSNFLSSCDNIVRGIKTSILGFLVTTITYIFVKDQLIIFGVLNCLGISMIITGIIKKYINLDKKFWWVFIILFIVTYSVPHKRILSLTLPSSIYEMNLFFLGFPSNSFYSTDYFPIIPWVFIFISGYLMGKILIQKNFYNLYGKDNLLAKIGQHSIQIYLFHQPILYILVYLFFKLKK</sequence>
<comment type="caution">
    <text evidence="3">The sequence shown here is derived from an EMBL/GenBank/DDBJ whole genome shotgun (WGS) entry which is preliminary data.</text>
</comment>
<dbReference type="EMBL" id="VULQ01000010">
    <property type="protein sequence ID" value="MSS78407.1"/>
    <property type="molecule type" value="Genomic_DNA"/>
</dbReference>
<keyword evidence="1" id="KW-0812">Transmembrane</keyword>
<feature type="transmembrane region" description="Helical" evidence="1">
    <location>
        <begin position="126"/>
        <end position="152"/>
    </location>
</feature>
<evidence type="ECO:0000313" key="3">
    <source>
        <dbReference type="EMBL" id="MSS78407.1"/>
    </source>
</evidence>
<feature type="domain" description="Heparan-alpha-glucosaminide N-acetyltransferase catalytic" evidence="2">
    <location>
        <begin position="3"/>
        <end position="223"/>
    </location>
</feature>
<organism evidence="3 4">
    <name type="scientific">Anaerococcus porci</name>
    <dbReference type="NCBI Taxonomy" id="2652269"/>
    <lineage>
        <taxon>Bacteria</taxon>
        <taxon>Bacillati</taxon>
        <taxon>Bacillota</taxon>
        <taxon>Tissierellia</taxon>
        <taxon>Tissierellales</taxon>
        <taxon>Peptoniphilaceae</taxon>
        <taxon>Anaerococcus</taxon>
    </lineage>
</organism>
<feature type="transmembrane region" description="Helical" evidence="1">
    <location>
        <begin position="43"/>
        <end position="63"/>
    </location>
</feature>
<keyword evidence="1" id="KW-0472">Membrane</keyword>
<dbReference type="InterPro" id="IPR012429">
    <property type="entry name" value="HGSNAT_cat"/>
</dbReference>
<evidence type="ECO:0000313" key="4">
    <source>
        <dbReference type="Proteomes" id="UP000441925"/>
    </source>
</evidence>
<dbReference type="Pfam" id="PF07786">
    <property type="entry name" value="HGSNAT_cat"/>
    <property type="match status" value="1"/>
</dbReference>
<keyword evidence="1" id="KW-1133">Transmembrane helix</keyword>
<feature type="transmembrane region" description="Helical" evidence="1">
    <location>
        <begin position="172"/>
        <end position="193"/>
    </location>
</feature>
<keyword evidence="4" id="KW-1185">Reference proteome</keyword>
<protein>
    <submittedName>
        <fullName evidence="3">DUF1624 domain-containing protein</fullName>
    </submittedName>
</protein>
<gene>
    <name evidence="3" type="ORF">FYJ26_08350</name>
</gene>
<evidence type="ECO:0000256" key="1">
    <source>
        <dbReference type="SAM" id="Phobius"/>
    </source>
</evidence>
<dbReference type="RefSeq" id="WP_326831246.1">
    <property type="nucleotide sequence ID" value="NZ_VULQ01000010.1"/>
</dbReference>
<feature type="transmembrane region" description="Helical" evidence="1">
    <location>
        <begin position="96"/>
        <end position="114"/>
    </location>
</feature>
<dbReference type="Proteomes" id="UP000441925">
    <property type="component" value="Unassembled WGS sequence"/>
</dbReference>